<sequence>MDLLKQYAPQFTNLTTKTIDFRPTKKSKMAEGSHESILDVAATAGLTSLNPSDLVFEANQRGIAYYDFVLSSTRTVEGGLQLFLAKLDSRTNVEWFETVNVDETILTKNNIPINDLALMTLGILTWRTRISQSRILCLVNDLGTDSSLELEALKRAANKFKCMHHVLTIGSRRRNSLPALLSSSGKRSSISSQDGMRLRIMMCQTRAELDNIPTQAIRETRYLLVPNSNPLLCLCFPLTS</sequence>
<evidence type="ECO:0000313" key="1">
    <source>
        <dbReference type="Proteomes" id="UP000887576"/>
    </source>
</evidence>
<name>A0AC34Q662_9BILA</name>
<dbReference type="WBParaSite" id="JU765_v2.g13344.t1">
    <property type="protein sequence ID" value="JU765_v2.g13344.t1"/>
    <property type="gene ID" value="JU765_v2.g13344"/>
</dbReference>
<organism evidence="1 2">
    <name type="scientific">Panagrolaimus sp. JU765</name>
    <dbReference type="NCBI Taxonomy" id="591449"/>
    <lineage>
        <taxon>Eukaryota</taxon>
        <taxon>Metazoa</taxon>
        <taxon>Ecdysozoa</taxon>
        <taxon>Nematoda</taxon>
        <taxon>Chromadorea</taxon>
        <taxon>Rhabditida</taxon>
        <taxon>Tylenchina</taxon>
        <taxon>Panagrolaimomorpha</taxon>
        <taxon>Panagrolaimoidea</taxon>
        <taxon>Panagrolaimidae</taxon>
        <taxon>Panagrolaimus</taxon>
    </lineage>
</organism>
<dbReference type="Proteomes" id="UP000887576">
    <property type="component" value="Unplaced"/>
</dbReference>
<evidence type="ECO:0000313" key="2">
    <source>
        <dbReference type="WBParaSite" id="JU765_v2.g13344.t1"/>
    </source>
</evidence>
<protein>
    <submittedName>
        <fullName evidence="2">MutS-like protein</fullName>
    </submittedName>
</protein>
<accession>A0AC34Q662</accession>
<reference evidence="2" key="1">
    <citation type="submission" date="2022-11" db="UniProtKB">
        <authorList>
            <consortium name="WormBaseParasite"/>
        </authorList>
    </citation>
    <scope>IDENTIFICATION</scope>
</reference>
<proteinExistence type="predicted"/>